<comment type="caution">
    <text evidence="9">The sequence shown here is derived from an EMBL/GenBank/DDBJ whole genome shotgun (WGS) entry which is preliminary data.</text>
</comment>
<evidence type="ECO:0000313" key="10">
    <source>
        <dbReference type="Proteomes" id="UP001521116"/>
    </source>
</evidence>
<dbReference type="Proteomes" id="UP001521116">
    <property type="component" value="Unassembled WGS sequence"/>
</dbReference>
<evidence type="ECO:0000256" key="6">
    <source>
        <dbReference type="ARBA" id="ARBA00023180"/>
    </source>
</evidence>
<dbReference type="PANTHER" id="PTHR30620:SF16">
    <property type="entry name" value="LYSOSOMAL BETA GLUCOSIDASE"/>
    <property type="match status" value="1"/>
</dbReference>
<sequence length="652" mass="71369">MLTQVTLLSHLRSPRTAPKMFASLRESATQPQGSWTSLFVAALASTSVVSARVLPRATDQDETLPAYRNSALCVDERLDDLLQRMTLEEKAGQLFIKQIPMGANGTVDATTFTENYTTSGLIGEKLMTHFNLQSSGKASDIAKWHNAIQELALQTRLGIPITVATDPRHAFAETAGSQVGVGSFSQWPETLGFAALRSPELVQQFAEIAREEYTAVGIRNALSPQIDLTTEPRWARSGQTYGEDANLTSSLVVAYLKGFQGETLGHHSVTTVTKHFPGGGPGQNGNDSHFETGKNNIYPGGYFDYHLIPFKAAIAAGARQMMPSYARPIGTKYEEVAFGFNKGIVTDLLRTELGFDGIVVSDWGLVTDFTARGEQMEAISWGAENLTEVQKVEKILNAGVDQLGGEIRTELVIQLVNDGTIPEERLDTSVRRLLKEKFLLGLFDHPFVDPDSADRVVGNDYFRRIGNETQRRSYTLLKNTNALLPLAASPATKFYVDGFDASYLRARNLTVVDSAEAADYAFLRLATPYEARGGAFEQNYHQGRLDFNATERARHAAVMAAAPTIVDIYLDRPAVIPELADGAAALLGNYGASLDAFLDVVFGVDGWRPEGRLPFDLPRSMDAVEAQLADVPFDTENPVFRYGDGLEYAEKC</sequence>
<dbReference type="InterPro" id="IPR017853">
    <property type="entry name" value="GH"/>
</dbReference>
<dbReference type="InterPro" id="IPR036962">
    <property type="entry name" value="Glyco_hydro_3_N_sf"/>
</dbReference>
<reference evidence="9 10" key="1">
    <citation type="submission" date="2024-02" db="EMBL/GenBank/DDBJ databases">
        <title>De novo assembly and annotation of 12 fungi associated with fruit tree decline syndrome in Ontario, Canada.</title>
        <authorList>
            <person name="Sulman M."/>
            <person name="Ellouze W."/>
            <person name="Ilyukhin E."/>
        </authorList>
    </citation>
    <scope>NUCLEOTIDE SEQUENCE [LARGE SCALE GENOMIC DNA]</scope>
    <source>
        <strain evidence="9 10">M1-105</strain>
    </source>
</reference>
<dbReference type="PANTHER" id="PTHR30620">
    <property type="entry name" value="PERIPLASMIC BETA-GLUCOSIDASE-RELATED"/>
    <property type="match status" value="1"/>
</dbReference>
<dbReference type="InterPro" id="IPR001764">
    <property type="entry name" value="Glyco_hydro_3_N"/>
</dbReference>
<dbReference type="Gene3D" id="3.20.20.300">
    <property type="entry name" value="Glycoside hydrolase, family 3, N-terminal domain"/>
    <property type="match status" value="1"/>
</dbReference>
<dbReference type="SUPFAM" id="SSF52279">
    <property type="entry name" value="Beta-D-glucan exohydrolase, C-terminal domain"/>
    <property type="match status" value="1"/>
</dbReference>
<keyword evidence="7" id="KW-0326">Glycosidase</keyword>
<evidence type="ECO:0000259" key="8">
    <source>
        <dbReference type="Pfam" id="PF00933"/>
    </source>
</evidence>
<organism evidence="9 10">
    <name type="scientific">Neofusicoccum ribis</name>
    <dbReference type="NCBI Taxonomy" id="45134"/>
    <lineage>
        <taxon>Eukaryota</taxon>
        <taxon>Fungi</taxon>
        <taxon>Dikarya</taxon>
        <taxon>Ascomycota</taxon>
        <taxon>Pezizomycotina</taxon>
        <taxon>Dothideomycetes</taxon>
        <taxon>Dothideomycetes incertae sedis</taxon>
        <taxon>Botryosphaeriales</taxon>
        <taxon>Botryosphaeriaceae</taxon>
        <taxon>Neofusicoccum</taxon>
    </lineage>
</organism>
<evidence type="ECO:0000256" key="3">
    <source>
        <dbReference type="ARBA" id="ARBA00012744"/>
    </source>
</evidence>
<evidence type="ECO:0000256" key="2">
    <source>
        <dbReference type="ARBA" id="ARBA00005336"/>
    </source>
</evidence>
<evidence type="ECO:0000313" key="9">
    <source>
        <dbReference type="EMBL" id="KAL1621116.1"/>
    </source>
</evidence>
<evidence type="ECO:0000256" key="1">
    <source>
        <dbReference type="ARBA" id="ARBA00000448"/>
    </source>
</evidence>
<dbReference type="SUPFAM" id="SSF51445">
    <property type="entry name" value="(Trans)glycosidases"/>
    <property type="match status" value="1"/>
</dbReference>
<name>A0ABR3SHM9_9PEZI</name>
<evidence type="ECO:0000256" key="7">
    <source>
        <dbReference type="ARBA" id="ARBA00023295"/>
    </source>
</evidence>
<dbReference type="Pfam" id="PF00933">
    <property type="entry name" value="Glyco_hydro_3"/>
    <property type="match status" value="1"/>
</dbReference>
<keyword evidence="5" id="KW-0378">Hydrolase</keyword>
<evidence type="ECO:0000256" key="5">
    <source>
        <dbReference type="ARBA" id="ARBA00022801"/>
    </source>
</evidence>
<keyword evidence="10" id="KW-1185">Reference proteome</keyword>
<dbReference type="PRINTS" id="PR00133">
    <property type="entry name" value="GLHYDRLASE3"/>
</dbReference>
<keyword evidence="6" id="KW-0325">Glycoprotein</keyword>
<dbReference type="EC" id="3.2.1.21" evidence="3"/>
<comment type="catalytic activity">
    <reaction evidence="1">
        <text>Hydrolysis of terminal, non-reducing beta-D-glucosyl residues with release of beta-D-glucose.</text>
        <dbReference type="EC" id="3.2.1.21"/>
    </reaction>
</comment>
<comment type="similarity">
    <text evidence="2">Belongs to the glycosyl hydrolase 3 family.</text>
</comment>
<protein>
    <recommendedName>
        <fullName evidence="3">beta-glucosidase</fullName>
        <ecNumber evidence="3">3.2.1.21</ecNumber>
    </recommendedName>
</protein>
<dbReference type="InterPro" id="IPR051915">
    <property type="entry name" value="Cellulose_Degrad_GH3"/>
</dbReference>
<keyword evidence="4" id="KW-0732">Signal</keyword>
<dbReference type="EMBL" id="JAJVDC020000155">
    <property type="protein sequence ID" value="KAL1621116.1"/>
    <property type="molecule type" value="Genomic_DNA"/>
</dbReference>
<accession>A0ABR3SHM9</accession>
<proteinExistence type="inferred from homology"/>
<gene>
    <name evidence="9" type="ORF">SLS56_009321</name>
</gene>
<dbReference type="InterPro" id="IPR036881">
    <property type="entry name" value="Glyco_hydro_3_C_sf"/>
</dbReference>
<dbReference type="Gene3D" id="3.40.50.1700">
    <property type="entry name" value="Glycoside hydrolase family 3 C-terminal domain"/>
    <property type="match status" value="1"/>
</dbReference>
<evidence type="ECO:0000256" key="4">
    <source>
        <dbReference type="ARBA" id="ARBA00022729"/>
    </source>
</evidence>
<feature type="domain" description="Glycoside hydrolase family 3 N-terminal" evidence="8">
    <location>
        <begin position="86"/>
        <end position="434"/>
    </location>
</feature>